<reference evidence="5 6" key="2">
    <citation type="journal article" date="2011" name="Stand. Genomic Sci.">
        <title>Complete genome sequence of Desulfurococcus mucosus type strain (O7/1).</title>
        <authorList>
            <person name="Wirth R."/>
            <person name="Chertkov O."/>
            <person name="Held B."/>
            <person name="Lapidus A."/>
            <person name="Nolan M."/>
            <person name="Lucas S."/>
            <person name="Hammon N."/>
            <person name="Deshpande S."/>
            <person name="Cheng J.F."/>
            <person name="Tapia R."/>
            <person name="Han C."/>
            <person name="Goodwin L."/>
            <person name="Pitluck S."/>
            <person name="Liolios K."/>
            <person name="Ioanna P."/>
            <person name="Ivanova N."/>
            <person name="Mavromatis K."/>
            <person name="Mikhailova N."/>
            <person name="Pati A."/>
            <person name="Chen A."/>
            <person name="Palaniappan K."/>
            <person name="Land M."/>
            <person name="Hauser L."/>
            <person name="Chang Y.J."/>
            <person name="Jeffries C.D."/>
            <person name="Bilek Y."/>
            <person name="Hader T."/>
            <person name="Rohde M."/>
            <person name="Spring S."/>
            <person name="Sikorski J."/>
            <person name="Goker M."/>
            <person name="Woyke T."/>
            <person name="Bristow J."/>
            <person name="Eisen J.A."/>
            <person name="Markowitz V."/>
            <person name="Hugenholtz P."/>
            <person name="Kyrpides N.C."/>
            <person name="Klenk H.P."/>
        </authorList>
    </citation>
    <scope>NUCLEOTIDE SEQUENCE [LARGE SCALE GENOMIC DNA]</scope>
    <source>
        <strain evidence="6">ATCC 35584 / DSM 2162 / JCM 9187 / O7/1</strain>
    </source>
</reference>
<evidence type="ECO:0000256" key="3">
    <source>
        <dbReference type="ARBA" id="ARBA00049357"/>
    </source>
</evidence>
<evidence type="ECO:0000313" key="5">
    <source>
        <dbReference type="EMBL" id="ADV65486.1"/>
    </source>
</evidence>
<dbReference type="InterPro" id="IPR011894">
    <property type="entry name" value="PorC_KorC"/>
</dbReference>
<evidence type="ECO:0000256" key="1">
    <source>
        <dbReference type="ARBA" id="ARBA00012822"/>
    </source>
</evidence>
<protein>
    <recommendedName>
        <fullName evidence="1">pyruvate synthase</fullName>
        <ecNumber evidence="1">1.2.7.1</ecNumber>
    </recommendedName>
</protein>
<comment type="catalytic activity">
    <reaction evidence="3">
        <text>2 oxidized [2Fe-2S]-[ferredoxin] + pyruvate + CoA = 2 reduced [2Fe-2S]-[ferredoxin] + acetyl-CoA + CO2 + H(+)</text>
        <dbReference type="Rhea" id="RHEA:12765"/>
        <dbReference type="Rhea" id="RHEA-COMP:10000"/>
        <dbReference type="Rhea" id="RHEA-COMP:10001"/>
        <dbReference type="ChEBI" id="CHEBI:15361"/>
        <dbReference type="ChEBI" id="CHEBI:15378"/>
        <dbReference type="ChEBI" id="CHEBI:16526"/>
        <dbReference type="ChEBI" id="CHEBI:33737"/>
        <dbReference type="ChEBI" id="CHEBI:33738"/>
        <dbReference type="ChEBI" id="CHEBI:57287"/>
        <dbReference type="ChEBI" id="CHEBI:57288"/>
        <dbReference type="EC" id="1.2.7.1"/>
    </reaction>
</comment>
<dbReference type="InterPro" id="IPR051626">
    <property type="entry name" value="Oxidoreductase_gamma_subunit"/>
</dbReference>
<accession>E8RAQ0</accession>
<feature type="domain" description="Pyruvate/ketoisovalerate oxidoreductase catalytic" evidence="4">
    <location>
        <begin position="11"/>
        <end position="183"/>
    </location>
</feature>
<dbReference type="EC" id="1.2.7.1" evidence="1"/>
<dbReference type="InterPro" id="IPR019752">
    <property type="entry name" value="Pyrv/ketoisovalerate_OxRed_cat"/>
</dbReference>
<reference evidence="6" key="1">
    <citation type="submission" date="2010-11" db="EMBL/GenBank/DDBJ databases">
        <title>The complete genome of Desulfurococcus mucosus DSM 2162.</title>
        <authorList>
            <consortium name="US DOE Joint Genome Institute (JGI-PGF)"/>
            <person name="Lucas S."/>
            <person name="Copeland A."/>
            <person name="Lapidus A."/>
            <person name="Bruce D."/>
            <person name="Goodwin L."/>
            <person name="Pitluck S."/>
            <person name="Kyrpides N."/>
            <person name="Mavromatis K."/>
            <person name="Pagani I."/>
            <person name="Ivanova N."/>
            <person name="Ovchinnikova G."/>
            <person name="Chertkov O."/>
            <person name="Held B."/>
            <person name="Brettin T."/>
            <person name="Detter J.C."/>
            <person name="Tapia R."/>
            <person name="Han C."/>
            <person name="Land M."/>
            <person name="Hauser L."/>
            <person name="Markowitz V."/>
            <person name="Cheng J.-F."/>
            <person name="Hugenholtz P."/>
            <person name="Woyke T."/>
            <person name="Wu D."/>
            <person name="Wirth R."/>
            <person name="Bilek Y."/>
            <person name="Hader T."/>
            <person name="Klenk H.-P."/>
            <person name="Eisen J.A."/>
        </authorList>
    </citation>
    <scope>NUCLEOTIDE SEQUENCE [LARGE SCALE GENOMIC DNA]</scope>
    <source>
        <strain evidence="6">ATCC 35584 / DSM 2162 / JCM 9187 / O7/1</strain>
    </source>
</reference>
<dbReference type="PANTHER" id="PTHR43366:SF1">
    <property type="entry name" value="PYRUVATE SYNTHASE SUBUNIT PORC"/>
    <property type="match status" value="1"/>
</dbReference>
<name>E8RAQ0_DESM0</name>
<dbReference type="KEGG" id="dmu:Desmu_1189"/>
<evidence type="ECO:0000313" key="6">
    <source>
        <dbReference type="Proteomes" id="UP000001068"/>
    </source>
</evidence>
<evidence type="ECO:0000259" key="4">
    <source>
        <dbReference type="Pfam" id="PF01558"/>
    </source>
</evidence>
<dbReference type="AlphaFoldDB" id="E8RAQ0"/>
<sequence>MLYEILFFGRGGQGAVTAANILVEAAMMEGKHGQGFPFFGAERRGAPVTAFARISDKPILRHGMFSEADIIVVLDPGLLDLGVVKRGVLRENGVVVVNTEKDHIPPGSLNHRGRARIYRVDATRIARELGLVIAGWPVVNTSMLGALAKATGLIGVESVEKAIGDYFGGKAGELNKLAAERAYGETKLVLEV</sequence>
<dbReference type="InterPro" id="IPR002869">
    <property type="entry name" value="Pyrv_flavodox_OxRed_cen"/>
</dbReference>
<gene>
    <name evidence="5" type="ordered locus">Desmu_1189</name>
</gene>
<dbReference type="STRING" id="765177.Desmu_1189"/>
<dbReference type="SUPFAM" id="SSF53323">
    <property type="entry name" value="Pyruvate-ferredoxin oxidoreductase, PFOR, domain III"/>
    <property type="match status" value="1"/>
</dbReference>
<dbReference type="NCBIfam" id="TIGR02175">
    <property type="entry name" value="PorC_KorC"/>
    <property type="match status" value="1"/>
</dbReference>
<dbReference type="Gene3D" id="3.40.920.10">
    <property type="entry name" value="Pyruvate-ferredoxin oxidoreductase, PFOR, domain III"/>
    <property type="match status" value="1"/>
</dbReference>
<proteinExistence type="predicted"/>
<keyword evidence="5" id="KW-0670">Pyruvate</keyword>
<keyword evidence="2" id="KW-0560">Oxidoreductase</keyword>
<dbReference type="OrthoDB" id="372091at2157"/>
<dbReference type="GO" id="GO:0019164">
    <property type="term" value="F:pyruvate synthase activity"/>
    <property type="evidence" value="ECO:0007669"/>
    <property type="project" value="UniProtKB-EC"/>
</dbReference>
<dbReference type="RefSeq" id="WP_013562708.1">
    <property type="nucleotide sequence ID" value="NC_014961.1"/>
</dbReference>
<dbReference type="Pfam" id="PF01558">
    <property type="entry name" value="POR"/>
    <property type="match status" value="1"/>
</dbReference>
<evidence type="ECO:0000256" key="2">
    <source>
        <dbReference type="ARBA" id="ARBA00023002"/>
    </source>
</evidence>
<organism evidence="5 6">
    <name type="scientific">Desulfurococcus mucosus (strain ATCC 35584 / DSM 2162 / JCM 9187 / O7/1)</name>
    <dbReference type="NCBI Taxonomy" id="765177"/>
    <lineage>
        <taxon>Archaea</taxon>
        <taxon>Thermoproteota</taxon>
        <taxon>Thermoprotei</taxon>
        <taxon>Desulfurococcales</taxon>
        <taxon>Desulfurococcaceae</taxon>
        <taxon>Desulfurococcus</taxon>
    </lineage>
</organism>
<dbReference type="eggNOG" id="arCOG01603">
    <property type="taxonomic scope" value="Archaea"/>
</dbReference>
<dbReference type="PANTHER" id="PTHR43366">
    <property type="entry name" value="PYRUVATE SYNTHASE SUBUNIT PORC"/>
    <property type="match status" value="1"/>
</dbReference>
<dbReference type="HOGENOM" id="CLU_087284_2_0_2"/>
<keyword evidence="6" id="KW-1185">Reference proteome</keyword>
<dbReference type="Proteomes" id="UP000001068">
    <property type="component" value="Chromosome"/>
</dbReference>
<dbReference type="EMBL" id="CP002363">
    <property type="protein sequence ID" value="ADV65486.1"/>
    <property type="molecule type" value="Genomic_DNA"/>
</dbReference>
<dbReference type="GeneID" id="10153904"/>